<evidence type="ECO:0000313" key="12">
    <source>
        <dbReference type="EMBL" id="RKP28809.1"/>
    </source>
</evidence>
<dbReference type="Proteomes" id="UP000268321">
    <property type="component" value="Unassembled WGS sequence"/>
</dbReference>
<accession>A0A4V1J2J8</accession>
<evidence type="ECO:0000256" key="11">
    <source>
        <dbReference type="RuleBase" id="RU366056"/>
    </source>
</evidence>
<organism evidence="12 13">
    <name type="scientific">Metschnikowia bicuspidata</name>
    <dbReference type="NCBI Taxonomy" id="27322"/>
    <lineage>
        <taxon>Eukaryota</taxon>
        <taxon>Fungi</taxon>
        <taxon>Dikarya</taxon>
        <taxon>Ascomycota</taxon>
        <taxon>Saccharomycotina</taxon>
        <taxon>Pichiomycetes</taxon>
        <taxon>Metschnikowiaceae</taxon>
        <taxon>Metschnikowia</taxon>
    </lineage>
</organism>
<keyword evidence="8 11" id="KW-1133">Transmembrane helix</keyword>
<keyword evidence="10" id="KW-0325">Glycoprotein</keyword>
<proteinExistence type="inferred from homology"/>
<dbReference type="PANTHER" id="PTHR28533:SF1">
    <property type="entry name" value="PROTEIN PBN1"/>
    <property type="match status" value="1"/>
</dbReference>
<evidence type="ECO:0000256" key="2">
    <source>
        <dbReference type="ARBA" id="ARBA00004687"/>
    </source>
</evidence>
<comment type="subcellular location">
    <subcellularLocation>
        <location evidence="11">Endoplasmic reticulum membrane</location>
        <topology evidence="11">Single-pass membrane protein</topology>
    </subcellularLocation>
    <subcellularLocation>
        <location evidence="1">Endoplasmic reticulum membrane</location>
        <topology evidence="1">Single-pass type III membrane protein</topology>
    </subcellularLocation>
</comment>
<evidence type="ECO:0000256" key="9">
    <source>
        <dbReference type="ARBA" id="ARBA00023136"/>
    </source>
</evidence>
<keyword evidence="6 11" id="KW-0812">Transmembrane</keyword>
<dbReference type="GO" id="GO:0006506">
    <property type="term" value="P:GPI anchor biosynthetic process"/>
    <property type="evidence" value="ECO:0007669"/>
    <property type="project" value="UniProtKB-UniPathway"/>
</dbReference>
<feature type="transmembrane region" description="Helical" evidence="11">
    <location>
        <begin position="415"/>
        <end position="436"/>
    </location>
</feature>
<dbReference type="PANTHER" id="PTHR28533">
    <property type="entry name" value="PROTEIN PBN1"/>
    <property type="match status" value="1"/>
</dbReference>
<keyword evidence="7 11" id="KW-0256">Endoplasmic reticulum</keyword>
<keyword evidence="5 11" id="KW-0337">GPI-anchor biosynthesis</keyword>
<dbReference type="GO" id="GO:0005789">
    <property type="term" value="C:endoplasmic reticulum membrane"/>
    <property type="evidence" value="ECO:0007669"/>
    <property type="project" value="UniProtKB-SubCell"/>
</dbReference>
<dbReference type="AlphaFoldDB" id="A0A4V1J2J8"/>
<evidence type="ECO:0000256" key="1">
    <source>
        <dbReference type="ARBA" id="ARBA00004643"/>
    </source>
</evidence>
<evidence type="ECO:0000256" key="8">
    <source>
        <dbReference type="ARBA" id="ARBA00022989"/>
    </source>
</evidence>
<evidence type="ECO:0000256" key="6">
    <source>
        <dbReference type="ARBA" id="ARBA00022692"/>
    </source>
</evidence>
<sequence length="447" mass="50441">MRKRITLFHAADEVIAVKNISASHVEFESPVAVSIEEKFTRTVPALDTVASLRIHIAKPSANALKVPSVFQYPYQIGLHIYAKPQTAAIGFTDDPLAFFAELNSELEKIFGCQIRAGQWIQSVDAFYYHSLETPDVSFLDGFVLEDLWQALDYYRSSDTVVTKAFQAQTTIRRLEECRDEVFTEVGVFSAENHSTNDDIVLSGLRILLNEPEKKDEPSVHRTVLHTKSRHRSTEDHVALVHVLPNGLHPVMSFETIPAPPSDDDIDACSLFAYLTLQKSVFLDRYQVPDNLEVVVHFGTKDLERPAYSIDEWGTEVLLQWKKPSTQALNLTLHSRYQLPNATTDVTTQTIDNAMLFYACDCTTNKQQLSSSVFDNKRPIGGSFERFFTNDTVFYHVSKRATHDVSIPILQGDATIINLTTLLALSAGLFLVLLAVYNRLLRRKQKTE</sequence>
<protein>
    <recommendedName>
        <fullName evidence="4 11">Protein PBN1</fullName>
    </recommendedName>
</protein>
<dbReference type="GO" id="GO:0000030">
    <property type="term" value="F:mannosyltransferase activity"/>
    <property type="evidence" value="ECO:0007669"/>
    <property type="project" value="TreeGrafter"/>
</dbReference>
<dbReference type="Pfam" id="PF08320">
    <property type="entry name" value="PIG-X"/>
    <property type="match status" value="1"/>
</dbReference>
<dbReference type="OrthoDB" id="5546453at2759"/>
<evidence type="ECO:0000256" key="7">
    <source>
        <dbReference type="ARBA" id="ARBA00022824"/>
    </source>
</evidence>
<evidence type="ECO:0000313" key="13">
    <source>
        <dbReference type="Proteomes" id="UP000268321"/>
    </source>
</evidence>
<reference evidence="13" key="1">
    <citation type="journal article" date="2018" name="Nat. Microbiol.">
        <title>Leveraging single-cell genomics to expand the fungal tree of life.</title>
        <authorList>
            <person name="Ahrendt S.R."/>
            <person name="Quandt C.A."/>
            <person name="Ciobanu D."/>
            <person name="Clum A."/>
            <person name="Salamov A."/>
            <person name="Andreopoulos B."/>
            <person name="Cheng J.F."/>
            <person name="Woyke T."/>
            <person name="Pelin A."/>
            <person name="Henrissat B."/>
            <person name="Reynolds N.K."/>
            <person name="Benny G.L."/>
            <person name="Smith M.E."/>
            <person name="James T.Y."/>
            <person name="Grigoriev I.V."/>
        </authorList>
    </citation>
    <scope>NUCLEOTIDE SEQUENCE [LARGE SCALE GENOMIC DNA]</scope>
    <source>
        <strain evidence="13">Baker2002</strain>
    </source>
</reference>
<evidence type="ECO:0000256" key="3">
    <source>
        <dbReference type="ARBA" id="ARBA00010345"/>
    </source>
</evidence>
<keyword evidence="9 11" id="KW-0472">Membrane</keyword>
<dbReference type="GO" id="GO:1990529">
    <property type="term" value="C:glycosylphosphatidylinositol-mannosyltransferase I complex"/>
    <property type="evidence" value="ECO:0007669"/>
    <property type="project" value="TreeGrafter"/>
</dbReference>
<dbReference type="InterPro" id="IPR042322">
    <property type="entry name" value="Pbn1"/>
</dbReference>
<dbReference type="EMBL" id="ML004575">
    <property type="protein sequence ID" value="RKP28809.1"/>
    <property type="molecule type" value="Genomic_DNA"/>
</dbReference>
<keyword evidence="13" id="KW-1185">Reference proteome</keyword>
<comment type="pathway">
    <text evidence="2 11">Glycolipid biosynthesis; glycosylphosphatidylinositol-anchor biosynthesis.</text>
</comment>
<comment type="function">
    <text evidence="11">Required for proper folding and/or the stability of a subset of proteins in the endoplasmic reticulum. Component of glycosylphosphatidylinositol-mannosyltransferase 1 which transfers the first of the 4 mannoses in the GPI-anchor precursors during GPI-anchor biosynthesis. Probably acts by stabilizing the mannosyltransferase GPI14.</text>
</comment>
<dbReference type="UniPathway" id="UPA00196"/>
<evidence type="ECO:0000256" key="10">
    <source>
        <dbReference type="ARBA" id="ARBA00023180"/>
    </source>
</evidence>
<evidence type="ECO:0000256" key="4">
    <source>
        <dbReference type="ARBA" id="ARBA00020410"/>
    </source>
</evidence>
<dbReference type="InterPro" id="IPR013233">
    <property type="entry name" value="PIG-X/PBN1"/>
</dbReference>
<gene>
    <name evidence="12" type="ORF">METBISCDRAFT_20142</name>
</gene>
<comment type="similarity">
    <text evidence="3 11">Belongs to the PIGX family.</text>
</comment>
<dbReference type="SMART" id="SM00780">
    <property type="entry name" value="PIG-X"/>
    <property type="match status" value="1"/>
</dbReference>
<evidence type="ECO:0000256" key="5">
    <source>
        <dbReference type="ARBA" id="ARBA00022502"/>
    </source>
</evidence>
<name>A0A4V1J2J8_9ASCO</name>